<dbReference type="Pfam" id="PF10544">
    <property type="entry name" value="T5orf172"/>
    <property type="match status" value="1"/>
</dbReference>
<feature type="domain" description="Bacteriophage T5 Orf172 DNA-binding" evidence="2">
    <location>
        <begin position="24"/>
        <end position="117"/>
    </location>
</feature>
<evidence type="ECO:0000313" key="4">
    <source>
        <dbReference type="EMBL" id="CAB4010852.1"/>
    </source>
</evidence>
<evidence type="ECO:0000313" key="5">
    <source>
        <dbReference type="Proteomes" id="UP001152795"/>
    </source>
</evidence>
<dbReference type="EMBL" id="CACRXK020002920">
    <property type="protein sequence ID" value="CAB3996667.1"/>
    <property type="molecule type" value="Genomic_DNA"/>
</dbReference>
<dbReference type="AlphaFoldDB" id="A0A7D9I430"/>
<dbReference type="Proteomes" id="UP001152795">
    <property type="component" value="Unassembled WGS sequence"/>
</dbReference>
<evidence type="ECO:0000259" key="2">
    <source>
        <dbReference type="Pfam" id="PF10544"/>
    </source>
</evidence>
<gene>
    <name evidence="4" type="ORF">PACLA_8A059004</name>
    <name evidence="3" type="ORF">PACLA_8A076153</name>
</gene>
<organism evidence="4 5">
    <name type="scientific">Paramuricea clavata</name>
    <name type="common">Red gorgonian</name>
    <name type="synonym">Violescent sea-whip</name>
    <dbReference type="NCBI Taxonomy" id="317549"/>
    <lineage>
        <taxon>Eukaryota</taxon>
        <taxon>Metazoa</taxon>
        <taxon>Cnidaria</taxon>
        <taxon>Anthozoa</taxon>
        <taxon>Octocorallia</taxon>
        <taxon>Malacalcyonacea</taxon>
        <taxon>Plexauridae</taxon>
        <taxon>Paramuricea</taxon>
    </lineage>
</organism>
<sequence>MPRSRHTNINQIGGGAGRWNGEGRVYLMRQKARRKGNYKIGCSDDPTKRLREIQKTERNKNIKLLRSVKANKMRDAETAAQEAVKKLGLKKDSSRGRATDWFEGSSRHSQEEIETVIRNAVYRNNRQNK</sequence>
<dbReference type="OrthoDB" id="6014152at2759"/>
<proteinExistence type="predicted"/>
<keyword evidence="5" id="KW-1185">Reference proteome</keyword>
<evidence type="ECO:0000256" key="1">
    <source>
        <dbReference type="SAM" id="MobiDB-lite"/>
    </source>
</evidence>
<comment type="caution">
    <text evidence="4">The sequence shown here is derived from an EMBL/GenBank/DDBJ whole genome shotgun (WGS) entry which is preliminary data.</text>
</comment>
<dbReference type="EMBL" id="CACRXK020006932">
    <property type="protein sequence ID" value="CAB4010852.1"/>
    <property type="molecule type" value="Genomic_DNA"/>
</dbReference>
<name>A0A7D9I430_PARCT</name>
<accession>A0A7D9I430</accession>
<reference evidence="4" key="1">
    <citation type="submission" date="2020-04" db="EMBL/GenBank/DDBJ databases">
        <authorList>
            <person name="Alioto T."/>
            <person name="Alioto T."/>
            <person name="Gomez Garrido J."/>
        </authorList>
    </citation>
    <scope>NUCLEOTIDE SEQUENCE</scope>
    <source>
        <strain evidence="4">A484AB</strain>
    </source>
</reference>
<feature type="region of interest" description="Disordered" evidence="1">
    <location>
        <begin position="90"/>
        <end position="110"/>
    </location>
</feature>
<protein>
    <recommendedName>
        <fullName evidence="2">Bacteriophage T5 Orf172 DNA-binding domain-containing protein</fullName>
    </recommendedName>
</protein>
<dbReference type="InterPro" id="IPR018306">
    <property type="entry name" value="Phage_T5_Orf172_DNA-bd"/>
</dbReference>
<evidence type="ECO:0000313" key="3">
    <source>
        <dbReference type="EMBL" id="CAB3996667.1"/>
    </source>
</evidence>